<dbReference type="EMBL" id="QGSZ01000403">
    <property type="protein sequence ID" value="RQW93606.1"/>
    <property type="molecule type" value="Genomic_DNA"/>
</dbReference>
<keyword evidence="2" id="KW-1185">Reference proteome</keyword>
<dbReference type="AlphaFoldDB" id="A0A3N9WIC7"/>
<protein>
    <submittedName>
        <fullName evidence="1">Uncharacterized protein</fullName>
    </submittedName>
</protein>
<evidence type="ECO:0000313" key="2">
    <source>
        <dbReference type="Proteomes" id="UP000282312"/>
    </source>
</evidence>
<organism evidence="1 2">
    <name type="scientific">Micromonospora inaquosa</name>
    <dbReference type="NCBI Taxonomy" id="2203716"/>
    <lineage>
        <taxon>Bacteria</taxon>
        <taxon>Bacillati</taxon>
        <taxon>Actinomycetota</taxon>
        <taxon>Actinomycetes</taxon>
        <taxon>Micromonosporales</taxon>
        <taxon>Micromonosporaceae</taxon>
        <taxon>Micromonospora</taxon>
    </lineage>
</organism>
<reference evidence="1 2" key="1">
    <citation type="submission" date="2018-05" db="EMBL/GenBank/DDBJ databases">
        <title>Micromonospora from Atacama Desert.</title>
        <authorList>
            <person name="Carro L."/>
            <person name="Goodfellow M."/>
            <person name="Klenk H.-P."/>
        </authorList>
    </citation>
    <scope>NUCLEOTIDE SEQUENCE [LARGE SCALE GENOMIC DNA]</scope>
    <source>
        <strain evidence="1 2">LB39</strain>
    </source>
</reference>
<dbReference type="Proteomes" id="UP000282312">
    <property type="component" value="Unassembled WGS sequence"/>
</dbReference>
<comment type="caution">
    <text evidence="1">The sequence shown here is derived from an EMBL/GenBank/DDBJ whole genome shotgun (WGS) entry which is preliminary data.</text>
</comment>
<evidence type="ECO:0000313" key="1">
    <source>
        <dbReference type="EMBL" id="RQW93606.1"/>
    </source>
</evidence>
<dbReference type="OrthoDB" id="5063310at2"/>
<name>A0A3N9WIC7_9ACTN</name>
<proteinExistence type="predicted"/>
<sequence length="206" mass="22259">MEAFESMVALALEDEQLVVSEAIKFPVPRQTPSGLQTHGYEVDLVGARSDKLILASVKSAFGSRGIVANHVMGSTGDVRARKLYALLNDPVIRDAVLLGAAVRYGYSPSQVHLRFYVGRFAGPTRGIDEKRIRDWCDSQTVGGGPIEVYGVRDVVDRVMKIAAKKQYRDHAVLVTLKALSAAGVLNLKLPEVSATDAAPNQLEGLV</sequence>
<dbReference type="RefSeq" id="WP_124778540.1">
    <property type="nucleotide sequence ID" value="NZ_QGSZ01000403.1"/>
</dbReference>
<gene>
    <name evidence="1" type="ORF">DLJ59_35885</name>
</gene>
<accession>A0A3N9WIC7</accession>